<dbReference type="EMBL" id="OM925528">
    <property type="protein sequence ID" value="UPT53525.1"/>
    <property type="molecule type" value="Genomic_DNA"/>
</dbReference>
<reference evidence="1" key="1">
    <citation type="submission" date="2022-03" db="EMBL/GenBank/DDBJ databases">
        <authorList>
            <person name="Liu J."/>
            <person name="Feng F."/>
            <person name="Sun Y."/>
        </authorList>
    </citation>
    <scope>NUCLEOTIDE SEQUENCE</scope>
</reference>
<gene>
    <name evidence="1" type="ORF">ZHSHW_9</name>
</gene>
<evidence type="ECO:0000313" key="2">
    <source>
        <dbReference type="Proteomes" id="UP000830111"/>
    </source>
</evidence>
<evidence type="ECO:0000313" key="1">
    <source>
        <dbReference type="EMBL" id="UPT53525.1"/>
    </source>
</evidence>
<sequence>MWVLILTLTVFQNNESISVSQHDFSSKAACLSAGNAYMQHSKRTQSSRYTATALCVPK</sequence>
<name>A0AAE9HFR4_9CAUD</name>
<dbReference type="Proteomes" id="UP000830111">
    <property type="component" value="Segment"/>
</dbReference>
<accession>A0AAE9HFR4</accession>
<protein>
    <submittedName>
        <fullName evidence="1">Uncharacterized protein</fullName>
    </submittedName>
</protein>
<keyword evidence="2" id="KW-1185">Reference proteome</keyword>
<organism evidence="1 2">
    <name type="scientific">Acinetobacter phage vB_AbaP_ZHSHW</name>
    <dbReference type="NCBI Taxonomy" id="2930334"/>
    <lineage>
        <taxon>Viruses</taxon>
        <taxon>Duplodnaviria</taxon>
        <taxon>Heunggongvirae</taxon>
        <taxon>Uroviricota</taxon>
        <taxon>Caudoviricetes</taxon>
        <taxon>Autographivirales</taxon>
        <taxon>Autoscriptoviridae</taxon>
        <taxon>Beijerinckvirinae</taxon>
        <taxon>Friunavirus</taxon>
        <taxon>Friunavirus ZHSHW</taxon>
    </lineage>
</organism>
<proteinExistence type="predicted"/>